<dbReference type="Gene3D" id="2.60.120.10">
    <property type="entry name" value="Jelly Rolls"/>
    <property type="match status" value="2"/>
</dbReference>
<dbReference type="RefSeq" id="WP_092756096.1">
    <property type="nucleotide sequence ID" value="NZ_FOCG01000003.1"/>
</dbReference>
<dbReference type="InterPro" id="IPR014628">
    <property type="entry name" value="Man6P_isomerase_Firm_short"/>
</dbReference>
<dbReference type="GO" id="GO:0046872">
    <property type="term" value="F:metal ion binding"/>
    <property type="evidence" value="ECO:0007669"/>
    <property type="project" value="UniProtKB-KW"/>
</dbReference>
<reference evidence="4 5" key="1">
    <citation type="submission" date="2016-10" db="EMBL/GenBank/DDBJ databases">
        <authorList>
            <person name="de Groot N.N."/>
        </authorList>
    </citation>
    <scope>NUCLEOTIDE SEQUENCE [LARGE SCALE GENOMIC DNA]</scope>
    <source>
        <strain evidence="4 5">CGMCC 1.5070</strain>
    </source>
</reference>
<dbReference type="EMBL" id="FOCG01000003">
    <property type="protein sequence ID" value="SEN09122.1"/>
    <property type="molecule type" value="Genomic_DNA"/>
</dbReference>
<accession>A0A1H8DPB3</accession>
<keyword evidence="1 3" id="KW-0479">Metal-binding</keyword>
<evidence type="ECO:0000256" key="2">
    <source>
        <dbReference type="ARBA" id="ARBA00022833"/>
    </source>
</evidence>
<dbReference type="GO" id="GO:0005975">
    <property type="term" value="P:carbohydrate metabolic process"/>
    <property type="evidence" value="ECO:0007669"/>
    <property type="project" value="InterPro"/>
</dbReference>
<keyword evidence="5" id="KW-1185">Reference proteome</keyword>
<evidence type="ECO:0000313" key="5">
    <source>
        <dbReference type="Proteomes" id="UP000199158"/>
    </source>
</evidence>
<dbReference type="STRING" id="474960.SAMN05216180_2725"/>
<comment type="cofactor">
    <cofactor evidence="3">
        <name>Zn(2+)</name>
        <dbReference type="ChEBI" id="CHEBI:29105"/>
    </cofactor>
    <text evidence="3">Binds 1 zinc ion per subunit.</text>
</comment>
<sequence>MNSKQYKQLAENPIFFERNRVFRVYQGGKLFHDFFGDEDKDGNLPEEWIASDVKALNQNSSDPHEGISRIRGTDVYLDELIKAERARLLGDREDFGILVKALDSAIRLPIQAHPDKAFSRKYFSSDYGKAESWLILATRENAKIYFGFKNEVTEQEFLSAIERSETDKKAMEELLNEIPVHKGDVFLVPAKVVHAIGYGCLILEIQEPTDFTVQPEAWCGDYHLSDFEKYLGLSQADALKCFDYTIYGDKAEQLGRKHPRIVKQTSAVTSEVLIGAEDTPCFSVHRHRITKGNMLLEQAPCVYIVTEGEGCIKKGDYKQNLKKGDYFFLPFAAKGMCHVETEQELELVECLPPKKEG</sequence>
<evidence type="ECO:0000256" key="1">
    <source>
        <dbReference type="ARBA" id="ARBA00022723"/>
    </source>
</evidence>
<evidence type="ECO:0000313" key="4">
    <source>
        <dbReference type="EMBL" id="SEN09122.1"/>
    </source>
</evidence>
<feature type="binding site" evidence="3">
    <location>
        <position position="131"/>
    </location>
    <ligand>
        <name>Zn(2+)</name>
        <dbReference type="ChEBI" id="CHEBI:29105"/>
    </ligand>
</feature>
<feature type="binding site" evidence="3">
    <location>
        <position position="194"/>
    </location>
    <ligand>
        <name>Zn(2+)</name>
        <dbReference type="ChEBI" id="CHEBI:29105"/>
    </ligand>
</feature>
<protein>
    <submittedName>
        <fullName evidence="4">Mannose-6-phosphate isomerase</fullName>
    </submittedName>
</protein>
<dbReference type="PANTHER" id="PTHR42742">
    <property type="entry name" value="TRANSCRIPTIONAL REPRESSOR MPRA"/>
    <property type="match status" value="1"/>
</dbReference>
<dbReference type="PIRSF" id="PIRSF036894">
    <property type="entry name" value="PMI_Firm_short"/>
    <property type="match status" value="1"/>
</dbReference>
<dbReference type="OrthoDB" id="9808275at2"/>
<dbReference type="AlphaFoldDB" id="A0A1H8DPB3"/>
<dbReference type="Proteomes" id="UP000199158">
    <property type="component" value="Unassembled WGS sequence"/>
</dbReference>
<dbReference type="GO" id="GO:0004476">
    <property type="term" value="F:mannose-6-phosphate isomerase activity"/>
    <property type="evidence" value="ECO:0007669"/>
    <property type="project" value="InterPro"/>
</dbReference>
<dbReference type="CDD" id="cd07010">
    <property type="entry name" value="cupin_PMI_type_I_N_bac"/>
    <property type="match status" value="1"/>
</dbReference>
<feature type="binding site" evidence="3">
    <location>
        <position position="113"/>
    </location>
    <ligand>
        <name>Zn(2+)</name>
        <dbReference type="ChEBI" id="CHEBI:29105"/>
    </ligand>
</feature>
<dbReference type="PANTHER" id="PTHR42742:SF3">
    <property type="entry name" value="FRUCTOKINASE"/>
    <property type="match status" value="1"/>
</dbReference>
<dbReference type="InterPro" id="IPR014710">
    <property type="entry name" value="RmlC-like_jellyroll"/>
</dbReference>
<gene>
    <name evidence="4" type="ORF">SAMN05216180_2725</name>
</gene>
<name>A0A1H8DPB3_9FIRM</name>
<keyword evidence="4" id="KW-0413">Isomerase</keyword>
<keyword evidence="2 3" id="KW-0862">Zinc</keyword>
<dbReference type="SUPFAM" id="SSF51182">
    <property type="entry name" value="RmlC-like cupins"/>
    <property type="match status" value="1"/>
</dbReference>
<proteinExistence type="predicted"/>
<dbReference type="InterPro" id="IPR051804">
    <property type="entry name" value="Carb_Metab_Reg_Kinase/Isom"/>
</dbReference>
<organism evidence="4 5">
    <name type="scientific">Hydrogenoanaerobacterium saccharovorans</name>
    <dbReference type="NCBI Taxonomy" id="474960"/>
    <lineage>
        <taxon>Bacteria</taxon>
        <taxon>Bacillati</taxon>
        <taxon>Bacillota</taxon>
        <taxon>Clostridia</taxon>
        <taxon>Eubacteriales</taxon>
        <taxon>Oscillospiraceae</taxon>
        <taxon>Hydrogenoanaerobacterium</taxon>
    </lineage>
</organism>
<dbReference type="InterPro" id="IPR011051">
    <property type="entry name" value="RmlC_Cupin_sf"/>
</dbReference>
<evidence type="ECO:0000256" key="3">
    <source>
        <dbReference type="PIRSR" id="PIRSR036894-1"/>
    </source>
</evidence>